<dbReference type="Proteomes" id="UP000762676">
    <property type="component" value="Unassembled WGS sequence"/>
</dbReference>
<name>A0AAV4FXN7_9GAST</name>
<accession>A0AAV4FXN7</accession>
<evidence type="ECO:0000313" key="1">
    <source>
        <dbReference type="EMBL" id="GFR77671.1"/>
    </source>
</evidence>
<reference evidence="1 2" key="1">
    <citation type="journal article" date="2021" name="Elife">
        <title>Chloroplast acquisition without the gene transfer in kleptoplastic sea slugs, Plakobranchus ocellatus.</title>
        <authorList>
            <person name="Maeda T."/>
            <person name="Takahashi S."/>
            <person name="Yoshida T."/>
            <person name="Shimamura S."/>
            <person name="Takaki Y."/>
            <person name="Nagai Y."/>
            <person name="Toyoda A."/>
            <person name="Suzuki Y."/>
            <person name="Arimoto A."/>
            <person name="Ishii H."/>
            <person name="Satoh N."/>
            <person name="Nishiyama T."/>
            <person name="Hasebe M."/>
            <person name="Maruyama T."/>
            <person name="Minagawa J."/>
            <person name="Obokata J."/>
            <person name="Shigenobu S."/>
        </authorList>
    </citation>
    <scope>NUCLEOTIDE SEQUENCE [LARGE SCALE GENOMIC DNA]</scope>
</reference>
<proteinExistence type="predicted"/>
<sequence>MEQSGSETRMDKRRHQAAVYELADVKQKRSSSRHKRPRKIVFQLWSCNKLVTQDEKDFRKLDHCCFLSWRVSWVIFGLKNSTSS</sequence>
<comment type="caution">
    <text evidence="1">The sequence shown here is derived from an EMBL/GenBank/DDBJ whole genome shotgun (WGS) entry which is preliminary data.</text>
</comment>
<gene>
    <name evidence="1" type="ORF">ElyMa_003974900</name>
</gene>
<organism evidence="1 2">
    <name type="scientific">Elysia marginata</name>
    <dbReference type="NCBI Taxonomy" id="1093978"/>
    <lineage>
        <taxon>Eukaryota</taxon>
        <taxon>Metazoa</taxon>
        <taxon>Spiralia</taxon>
        <taxon>Lophotrochozoa</taxon>
        <taxon>Mollusca</taxon>
        <taxon>Gastropoda</taxon>
        <taxon>Heterobranchia</taxon>
        <taxon>Euthyneura</taxon>
        <taxon>Panpulmonata</taxon>
        <taxon>Sacoglossa</taxon>
        <taxon>Placobranchoidea</taxon>
        <taxon>Plakobranchidae</taxon>
        <taxon>Elysia</taxon>
    </lineage>
</organism>
<keyword evidence="2" id="KW-1185">Reference proteome</keyword>
<protein>
    <submittedName>
        <fullName evidence="1">Uncharacterized protein</fullName>
    </submittedName>
</protein>
<dbReference type="AlphaFoldDB" id="A0AAV4FXN7"/>
<evidence type="ECO:0000313" key="2">
    <source>
        <dbReference type="Proteomes" id="UP000762676"/>
    </source>
</evidence>
<dbReference type="EMBL" id="BMAT01008086">
    <property type="protein sequence ID" value="GFR77671.1"/>
    <property type="molecule type" value="Genomic_DNA"/>
</dbReference>